<dbReference type="SUPFAM" id="SSF53335">
    <property type="entry name" value="S-adenosyl-L-methionine-dependent methyltransferases"/>
    <property type="match status" value="1"/>
</dbReference>
<dbReference type="PANTHER" id="PTHR43667:SF1">
    <property type="entry name" value="CYCLOPROPANE-FATTY-ACYL-PHOSPHOLIPID SYNTHASE"/>
    <property type="match status" value="1"/>
</dbReference>
<keyword evidence="5" id="KW-0443">Lipid metabolism</keyword>
<dbReference type="eggNOG" id="COG2227">
    <property type="taxonomic scope" value="Bacteria"/>
</dbReference>
<dbReference type="Pfam" id="PF13649">
    <property type="entry name" value="Methyltransf_25"/>
    <property type="match status" value="1"/>
</dbReference>
<proteinExistence type="inferred from homology"/>
<dbReference type="InterPro" id="IPR041698">
    <property type="entry name" value="Methyltransf_25"/>
</dbReference>
<dbReference type="GO" id="GO:0008168">
    <property type="term" value="F:methyltransferase activity"/>
    <property type="evidence" value="ECO:0007669"/>
    <property type="project" value="UniProtKB-KW"/>
</dbReference>
<gene>
    <name evidence="7" type="ordered locus">Tresu_2271</name>
</gene>
<dbReference type="CDD" id="cd02440">
    <property type="entry name" value="AdoMet_MTases"/>
    <property type="match status" value="1"/>
</dbReference>
<comment type="similarity">
    <text evidence="1">Belongs to the CFA/CMAS family.</text>
</comment>
<accession>F2NTS6</accession>
<reference evidence="8" key="2">
    <citation type="submission" date="2011-04" db="EMBL/GenBank/DDBJ databases">
        <title>The complete genome of chromosome of Treponema succinifaciens DSM 2489.</title>
        <authorList>
            <person name="Lucas S."/>
            <person name="Copeland A."/>
            <person name="Lapidus A."/>
            <person name="Bruce D."/>
            <person name="Goodwin L."/>
            <person name="Pitluck S."/>
            <person name="Peters L."/>
            <person name="Kyrpides N."/>
            <person name="Mavromatis K."/>
            <person name="Ivanova N."/>
            <person name="Ovchinnikova G."/>
            <person name="Teshima H."/>
            <person name="Detter J.C."/>
            <person name="Tapia R."/>
            <person name="Han C."/>
            <person name="Land M."/>
            <person name="Hauser L."/>
            <person name="Markowitz V."/>
            <person name="Cheng J.-F."/>
            <person name="Hugenholtz P."/>
            <person name="Woyke T."/>
            <person name="Wu D."/>
            <person name="Gronow S."/>
            <person name="Wellnitz S."/>
            <person name="Brambilla E."/>
            <person name="Klenk H.-P."/>
            <person name="Eisen J.A."/>
        </authorList>
    </citation>
    <scope>NUCLEOTIDE SEQUENCE [LARGE SCALE GENOMIC DNA]</scope>
    <source>
        <strain evidence="8">ATCC 33096 / DSM 2489 / 6091</strain>
    </source>
</reference>
<dbReference type="PANTHER" id="PTHR43667">
    <property type="entry name" value="CYCLOPROPANE-FATTY-ACYL-PHOSPHOLIPID SYNTHASE"/>
    <property type="match status" value="1"/>
</dbReference>
<evidence type="ECO:0000256" key="2">
    <source>
        <dbReference type="ARBA" id="ARBA00022603"/>
    </source>
</evidence>
<dbReference type="InterPro" id="IPR029063">
    <property type="entry name" value="SAM-dependent_MTases_sf"/>
</dbReference>
<dbReference type="STRING" id="869209.Tresu_2271"/>
<keyword evidence="2 7" id="KW-0489">Methyltransferase</keyword>
<dbReference type="GO" id="GO:0032259">
    <property type="term" value="P:methylation"/>
    <property type="evidence" value="ECO:0007669"/>
    <property type="project" value="UniProtKB-KW"/>
</dbReference>
<keyword evidence="8" id="KW-1185">Reference proteome</keyword>
<dbReference type="OrthoDB" id="9811589at2"/>
<dbReference type="AlphaFoldDB" id="F2NTS6"/>
<dbReference type="EMBL" id="CP002631">
    <property type="protein sequence ID" value="AEB15135.1"/>
    <property type="molecule type" value="Genomic_DNA"/>
</dbReference>
<name>F2NTS6_TRES6</name>
<evidence type="ECO:0000313" key="8">
    <source>
        <dbReference type="Proteomes" id="UP000006852"/>
    </source>
</evidence>
<evidence type="ECO:0000313" key="7">
    <source>
        <dbReference type="EMBL" id="AEB15135.1"/>
    </source>
</evidence>
<dbReference type="Gene3D" id="3.40.50.150">
    <property type="entry name" value="Vaccinia Virus protein VP39"/>
    <property type="match status" value="1"/>
</dbReference>
<protein>
    <submittedName>
        <fullName evidence="7">Methyltransferase type 12</fullName>
    </submittedName>
</protein>
<dbReference type="RefSeq" id="WP_013702387.1">
    <property type="nucleotide sequence ID" value="NC_015385.1"/>
</dbReference>
<dbReference type="GO" id="GO:0006629">
    <property type="term" value="P:lipid metabolic process"/>
    <property type="evidence" value="ECO:0007669"/>
    <property type="project" value="UniProtKB-KW"/>
</dbReference>
<evidence type="ECO:0000259" key="6">
    <source>
        <dbReference type="Pfam" id="PF13649"/>
    </source>
</evidence>
<feature type="domain" description="Methyltransferase" evidence="6">
    <location>
        <begin position="52"/>
        <end position="147"/>
    </location>
</feature>
<dbReference type="KEGG" id="tsu:Tresu_2271"/>
<dbReference type="Gene3D" id="2.20.25.110">
    <property type="entry name" value="S-adenosyl-L-methionine-dependent methyltransferases"/>
    <property type="match status" value="1"/>
</dbReference>
<sequence length="254" mass="28393">MKNEKTETEWFENEDFWLNYGPIMFDGQQWAQAAGIAKSVMNLARLSEGNSVLDVCCGPGRISVELALLGLNVTGVDITQPFLDAASETAQDEGVQIEFINKDMRVFSSRKKFDAAVNIYNSFGYCDRISDDIKILKKVNAALKKGGTFVLECISRETAVKYFTEGEWFERAGMTVLTEFKVQGAWEGLVSKWILIGKDGKRIEHEFVQRLYSAAELRDILCKECGFSSAQVLGGFCGEPYDQNAKTMVIVAKK</sequence>
<keyword evidence="4" id="KW-0949">S-adenosyl-L-methionine</keyword>
<evidence type="ECO:0000256" key="5">
    <source>
        <dbReference type="ARBA" id="ARBA00023098"/>
    </source>
</evidence>
<evidence type="ECO:0000256" key="3">
    <source>
        <dbReference type="ARBA" id="ARBA00022679"/>
    </source>
</evidence>
<dbReference type="Proteomes" id="UP000006852">
    <property type="component" value="Chromosome"/>
</dbReference>
<evidence type="ECO:0000256" key="4">
    <source>
        <dbReference type="ARBA" id="ARBA00022691"/>
    </source>
</evidence>
<dbReference type="GeneID" id="302999384"/>
<evidence type="ECO:0000256" key="1">
    <source>
        <dbReference type="ARBA" id="ARBA00010815"/>
    </source>
</evidence>
<organism evidence="7 8">
    <name type="scientific">Treponema succinifaciens (strain ATCC 33096 / DSM 2489 / 6091)</name>
    <dbReference type="NCBI Taxonomy" id="869209"/>
    <lineage>
        <taxon>Bacteria</taxon>
        <taxon>Pseudomonadati</taxon>
        <taxon>Spirochaetota</taxon>
        <taxon>Spirochaetia</taxon>
        <taxon>Spirochaetales</taxon>
        <taxon>Treponemataceae</taxon>
        <taxon>Treponema</taxon>
    </lineage>
</organism>
<keyword evidence="3" id="KW-0808">Transferase</keyword>
<reference evidence="7 8" key="1">
    <citation type="journal article" date="2011" name="Stand. Genomic Sci.">
        <title>Complete genome sequence of Treponema succinifaciens type strain (6091).</title>
        <authorList>
            <person name="Han C."/>
            <person name="Gronow S."/>
            <person name="Teshima H."/>
            <person name="Lapidus A."/>
            <person name="Nolan M."/>
            <person name="Lucas S."/>
            <person name="Hammon N."/>
            <person name="Deshpande S."/>
            <person name="Cheng J.F."/>
            <person name="Zeytun A."/>
            <person name="Tapia R."/>
            <person name="Goodwin L."/>
            <person name="Pitluck S."/>
            <person name="Liolios K."/>
            <person name="Pagani I."/>
            <person name="Ivanova N."/>
            <person name="Mavromatis K."/>
            <person name="Mikhailova N."/>
            <person name="Huntemann M."/>
            <person name="Pati A."/>
            <person name="Chen A."/>
            <person name="Palaniappan K."/>
            <person name="Land M."/>
            <person name="Hauser L."/>
            <person name="Brambilla E.M."/>
            <person name="Rohde M."/>
            <person name="Goker M."/>
            <person name="Woyke T."/>
            <person name="Bristow J."/>
            <person name="Eisen J.A."/>
            <person name="Markowitz V."/>
            <person name="Hugenholtz P."/>
            <person name="Kyrpides N.C."/>
            <person name="Klenk H.P."/>
            <person name="Detter J.C."/>
        </authorList>
    </citation>
    <scope>NUCLEOTIDE SEQUENCE [LARGE SCALE GENOMIC DNA]</scope>
    <source>
        <strain evidence="8">ATCC 33096 / DSM 2489 / 6091</strain>
    </source>
</reference>
<dbReference type="HOGENOM" id="CLU_069129_1_0_12"/>
<dbReference type="InterPro" id="IPR050723">
    <property type="entry name" value="CFA/CMAS"/>
</dbReference>